<dbReference type="Proteomes" id="UP000794436">
    <property type="component" value="Unassembled WGS sequence"/>
</dbReference>
<dbReference type="GO" id="GO:0016020">
    <property type="term" value="C:membrane"/>
    <property type="evidence" value="ECO:0007669"/>
    <property type="project" value="TreeGrafter"/>
</dbReference>
<dbReference type="SUPFAM" id="SSF117070">
    <property type="entry name" value="LEA14-like"/>
    <property type="match status" value="1"/>
</dbReference>
<dbReference type="OrthoDB" id="10039566at2759"/>
<dbReference type="PANTHER" id="PTHR35895:SF1">
    <property type="entry name" value="LIPID-BINDING SERUM GLYCOPROTEIN C-TERMINAL DOMAIN-CONTAINING PROTEIN"/>
    <property type="match status" value="1"/>
</dbReference>
<evidence type="ECO:0000256" key="2">
    <source>
        <dbReference type="SAM" id="Phobius"/>
    </source>
</evidence>
<feature type="region of interest" description="Disordered" evidence="1">
    <location>
        <begin position="1"/>
        <end position="20"/>
    </location>
</feature>
<protein>
    <submittedName>
        <fullName evidence="3">Uncharacterized protein</fullName>
    </submittedName>
</protein>
<dbReference type="InterPro" id="IPR022185">
    <property type="entry name" value="DUF3712"/>
</dbReference>
<proteinExistence type="predicted"/>
<evidence type="ECO:0000313" key="4">
    <source>
        <dbReference type="Proteomes" id="UP000794436"/>
    </source>
</evidence>
<keyword evidence="2" id="KW-0812">Transmembrane</keyword>
<comment type="caution">
    <text evidence="3">The sequence shown here is derived from an EMBL/GenBank/DDBJ whole genome shotgun (WGS) entry which is preliminary data.</text>
</comment>
<feature type="transmembrane region" description="Helical" evidence="2">
    <location>
        <begin position="58"/>
        <end position="81"/>
    </location>
</feature>
<name>A0A8K1CIK5_PYTOL</name>
<dbReference type="Pfam" id="PF12505">
    <property type="entry name" value="DUF3712"/>
    <property type="match status" value="1"/>
</dbReference>
<evidence type="ECO:0000256" key="1">
    <source>
        <dbReference type="SAM" id="MobiDB-lite"/>
    </source>
</evidence>
<dbReference type="EMBL" id="SPLM01000073">
    <property type="protein sequence ID" value="TMW62817.1"/>
    <property type="molecule type" value="Genomic_DNA"/>
</dbReference>
<sequence>MSKDLSTPHDDNLRSPANNNYHNQEKDVAVLVGKEYDEVEQGPRRKRFFCWRLTKKQWILSLVGLILGILLVVFLIIWFAVIPAVFQKKLDAVELSLSHFDLLKLESDPSTNTAGIELQIHVKTDGSVNAVMDSTTATLYYKDRPFTTLTLPEQNIRKDTPEYDITIKDTAVFSDVAVFRELSRDVVINKEVEIRAKASPTIHAFGLSGKDLDLDRTITARGIWSFNDPAAVINEMKVTGCPVDEITMAVNITIDNASQIGLNGIGTLNMTLYYEQDKLGYAVMRNGERGMPRGPIDYIYDVHVSREESPFKIFKNMLIGILSGKSQMYITGEHEGATKAYLLGDALKAYNQSILYTDGLEKVTQDPDCDLTKIALG</sequence>
<dbReference type="AlphaFoldDB" id="A0A8K1CIK5"/>
<dbReference type="InterPro" id="IPR046368">
    <property type="entry name" value="Tag1"/>
</dbReference>
<organism evidence="3 4">
    <name type="scientific">Pythium oligandrum</name>
    <name type="common">Mycoparasitic fungus</name>
    <dbReference type="NCBI Taxonomy" id="41045"/>
    <lineage>
        <taxon>Eukaryota</taxon>
        <taxon>Sar</taxon>
        <taxon>Stramenopiles</taxon>
        <taxon>Oomycota</taxon>
        <taxon>Peronosporomycetes</taxon>
        <taxon>Pythiales</taxon>
        <taxon>Pythiaceae</taxon>
        <taxon>Pythium</taxon>
    </lineage>
</organism>
<keyword evidence="2" id="KW-1133">Transmembrane helix</keyword>
<accession>A0A8K1CIK5</accession>
<reference evidence="3" key="1">
    <citation type="submission" date="2019-03" db="EMBL/GenBank/DDBJ databases">
        <title>Long read genome sequence of the mycoparasitic Pythium oligandrum ATCC 38472 isolated from sugarbeet rhizosphere.</title>
        <authorList>
            <person name="Gaulin E."/>
        </authorList>
    </citation>
    <scope>NUCLEOTIDE SEQUENCE</scope>
    <source>
        <strain evidence="3">ATCC 38472_TT</strain>
    </source>
</reference>
<evidence type="ECO:0000313" key="3">
    <source>
        <dbReference type="EMBL" id="TMW62817.1"/>
    </source>
</evidence>
<keyword evidence="4" id="KW-1185">Reference proteome</keyword>
<dbReference type="PANTHER" id="PTHR35895">
    <property type="entry name" value="CHROMOSOME 16, WHOLE GENOME SHOTGUN SEQUENCE"/>
    <property type="match status" value="1"/>
</dbReference>
<gene>
    <name evidence="3" type="ORF">Poli38472_005435</name>
</gene>
<feature type="compositionally biased region" description="Basic and acidic residues" evidence="1">
    <location>
        <begin position="1"/>
        <end position="13"/>
    </location>
</feature>
<keyword evidence="2" id="KW-0472">Membrane</keyword>